<feature type="transmembrane region" description="Helical" evidence="1">
    <location>
        <begin position="32"/>
        <end position="50"/>
    </location>
</feature>
<keyword evidence="1" id="KW-1133">Transmembrane helix</keyword>
<evidence type="ECO:0000256" key="1">
    <source>
        <dbReference type="SAM" id="Phobius"/>
    </source>
</evidence>
<reference evidence="2 3" key="1">
    <citation type="submission" date="2018-06" db="EMBL/GenBank/DDBJ databases">
        <title>Genomic Encyclopedia of Archaeal and Bacterial Type Strains, Phase II (KMG-II): from individual species to whole genera.</title>
        <authorList>
            <person name="Goeker M."/>
        </authorList>
    </citation>
    <scope>NUCLEOTIDE SEQUENCE [LARGE SCALE GENOMIC DNA]</scope>
    <source>
        <strain evidence="2 3">DSM 23241</strain>
    </source>
</reference>
<evidence type="ECO:0000313" key="3">
    <source>
        <dbReference type="Proteomes" id="UP000249720"/>
    </source>
</evidence>
<feature type="transmembrane region" description="Helical" evidence="1">
    <location>
        <begin position="167"/>
        <end position="188"/>
    </location>
</feature>
<accession>A0A2W7S4R1</accession>
<keyword evidence="3" id="KW-1185">Reference proteome</keyword>
<evidence type="ECO:0000313" key="2">
    <source>
        <dbReference type="EMBL" id="PZX62257.1"/>
    </source>
</evidence>
<feature type="transmembrane region" description="Helical" evidence="1">
    <location>
        <begin position="240"/>
        <end position="260"/>
    </location>
</feature>
<dbReference type="AlphaFoldDB" id="A0A2W7S4R1"/>
<dbReference type="RefSeq" id="WP_111295335.1">
    <property type="nucleotide sequence ID" value="NZ_QKZV01000005.1"/>
</dbReference>
<feature type="transmembrane region" description="Helical" evidence="1">
    <location>
        <begin position="195"/>
        <end position="220"/>
    </location>
</feature>
<organism evidence="2 3">
    <name type="scientific">Hydrotalea sandarakina</name>
    <dbReference type="NCBI Taxonomy" id="1004304"/>
    <lineage>
        <taxon>Bacteria</taxon>
        <taxon>Pseudomonadati</taxon>
        <taxon>Bacteroidota</taxon>
        <taxon>Chitinophagia</taxon>
        <taxon>Chitinophagales</taxon>
        <taxon>Chitinophagaceae</taxon>
        <taxon>Hydrotalea</taxon>
    </lineage>
</organism>
<sequence>MKKFNQTFLFCFFFTTLSGVLRKWVFTSTTVGNIIFGLQLLLPVVFFFTARRALGKLFLNTVFPLYLLLLIVEAFNPLNLTIYHGLLGILVHSYFWVFIFLYLQNREEVVIEQWIWPVLIACLVEVVLGMVQYQQPATSFINRYANLDAVGGNIANIGKAVRVTGTFSYIGGYGAFLLFVPFLVGYIFKKGYSPNIVLGLMGAGLVGCFMSGSRGTTYIYVGELALVILSDWRNFRKIRLTALFIPLVILGLFFTLYGNFGEIGNKIATAFDNFNDRRQSLAQSGEEARRIEGDIPQILNFRGKYPVFGVGLGATYQGATQLFGTSPYVEEYGFIEGELIRVILEGGFVLFFMRFFMAWYLASRLAVPALLKWLVFGLVFYAVVWVFNIYNAFYLAFGIILIDQTYYRSASAAVTMKPWQ</sequence>
<feature type="transmembrane region" description="Helical" evidence="1">
    <location>
        <begin position="114"/>
        <end position="133"/>
    </location>
</feature>
<dbReference type="EMBL" id="QKZV01000005">
    <property type="protein sequence ID" value="PZX62257.1"/>
    <property type="molecule type" value="Genomic_DNA"/>
</dbReference>
<gene>
    <name evidence="2" type="ORF">LX80_01739</name>
</gene>
<proteinExistence type="predicted"/>
<feature type="transmembrane region" description="Helical" evidence="1">
    <location>
        <begin position="374"/>
        <end position="402"/>
    </location>
</feature>
<keyword evidence="1" id="KW-0472">Membrane</keyword>
<feature type="transmembrane region" description="Helical" evidence="1">
    <location>
        <begin position="57"/>
        <end position="75"/>
    </location>
</feature>
<comment type="caution">
    <text evidence="2">The sequence shown here is derived from an EMBL/GenBank/DDBJ whole genome shotgun (WGS) entry which is preliminary data.</text>
</comment>
<dbReference type="OrthoDB" id="743050at2"/>
<feature type="transmembrane region" description="Helical" evidence="1">
    <location>
        <begin position="81"/>
        <end position="102"/>
    </location>
</feature>
<protein>
    <recommendedName>
        <fullName evidence="4">O-antigen ligase-like membrane protein</fullName>
    </recommendedName>
</protein>
<name>A0A2W7S4R1_9BACT</name>
<dbReference type="Proteomes" id="UP000249720">
    <property type="component" value="Unassembled WGS sequence"/>
</dbReference>
<keyword evidence="1" id="KW-0812">Transmembrane</keyword>
<evidence type="ECO:0008006" key="4">
    <source>
        <dbReference type="Google" id="ProtNLM"/>
    </source>
</evidence>
<feature type="transmembrane region" description="Helical" evidence="1">
    <location>
        <begin position="342"/>
        <end position="362"/>
    </location>
</feature>